<dbReference type="AlphaFoldDB" id="A0A842HLS9"/>
<keyword evidence="2" id="KW-0813">Transport</keyword>
<gene>
    <name evidence="8" type="ORF">H5P28_19280</name>
</gene>
<evidence type="ECO:0000259" key="7">
    <source>
        <dbReference type="PROSITE" id="PS50850"/>
    </source>
</evidence>
<dbReference type="PANTHER" id="PTHR23504">
    <property type="entry name" value="MAJOR FACILITATOR SUPERFAMILY DOMAIN-CONTAINING PROTEIN 10"/>
    <property type="match status" value="1"/>
</dbReference>
<feature type="transmembrane region" description="Helical" evidence="6">
    <location>
        <begin position="343"/>
        <end position="366"/>
    </location>
</feature>
<feature type="transmembrane region" description="Helical" evidence="6">
    <location>
        <begin position="96"/>
        <end position="113"/>
    </location>
</feature>
<evidence type="ECO:0000256" key="2">
    <source>
        <dbReference type="ARBA" id="ARBA00022448"/>
    </source>
</evidence>
<evidence type="ECO:0000256" key="5">
    <source>
        <dbReference type="ARBA" id="ARBA00023136"/>
    </source>
</evidence>
<dbReference type="InterPro" id="IPR036259">
    <property type="entry name" value="MFS_trans_sf"/>
</dbReference>
<dbReference type="Pfam" id="PF07690">
    <property type="entry name" value="MFS_1"/>
    <property type="match status" value="1"/>
</dbReference>
<feature type="transmembrane region" description="Helical" evidence="6">
    <location>
        <begin position="289"/>
        <end position="306"/>
    </location>
</feature>
<evidence type="ECO:0000256" key="1">
    <source>
        <dbReference type="ARBA" id="ARBA00004141"/>
    </source>
</evidence>
<dbReference type="SUPFAM" id="SSF103473">
    <property type="entry name" value="MFS general substrate transporter"/>
    <property type="match status" value="1"/>
</dbReference>
<dbReference type="GO" id="GO:0016020">
    <property type="term" value="C:membrane"/>
    <property type="evidence" value="ECO:0007669"/>
    <property type="project" value="UniProtKB-SubCell"/>
</dbReference>
<keyword evidence="3 6" id="KW-0812">Transmembrane</keyword>
<dbReference type="PANTHER" id="PTHR23504:SF31">
    <property type="entry name" value="MAJOR FACILITATOR SUPERFAMILY DOMAIN-CONTAINING PROTEIN 10"/>
    <property type="match status" value="1"/>
</dbReference>
<reference evidence="8 9" key="1">
    <citation type="submission" date="2020-07" db="EMBL/GenBank/DDBJ databases">
        <authorList>
            <person name="Feng X."/>
        </authorList>
    </citation>
    <scope>NUCLEOTIDE SEQUENCE [LARGE SCALE GENOMIC DNA]</scope>
    <source>
        <strain evidence="8 9">JCM31066</strain>
    </source>
</reference>
<keyword evidence="9" id="KW-1185">Reference proteome</keyword>
<dbReference type="GO" id="GO:0022857">
    <property type="term" value="F:transmembrane transporter activity"/>
    <property type="evidence" value="ECO:0007669"/>
    <property type="project" value="InterPro"/>
</dbReference>
<feature type="transmembrane region" description="Helical" evidence="6">
    <location>
        <begin position="153"/>
        <end position="175"/>
    </location>
</feature>
<comment type="subcellular location">
    <subcellularLocation>
        <location evidence="1">Membrane</location>
        <topology evidence="1">Multi-pass membrane protein</topology>
    </subcellularLocation>
</comment>
<dbReference type="PROSITE" id="PS50850">
    <property type="entry name" value="MFS"/>
    <property type="match status" value="1"/>
</dbReference>
<organism evidence="8 9">
    <name type="scientific">Ruficoccus amylovorans</name>
    <dbReference type="NCBI Taxonomy" id="1804625"/>
    <lineage>
        <taxon>Bacteria</taxon>
        <taxon>Pseudomonadati</taxon>
        <taxon>Verrucomicrobiota</taxon>
        <taxon>Opitutia</taxon>
        <taxon>Puniceicoccales</taxon>
        <taxon>Cerasicoccaceae</taxon>
        <taxon>Ruficoccus</taxon>
    </lineage>
</organism>
<dbReference type="RefSeq" id="WP_185677324.1">
    <property type="nucleotide sequence ID" value="NZ_JACHVB010000064.1"/>
</dbReference>
<feature type="transmembrane region" description="Helical" evidence="6">
    <location>
        <begin position="59"/>
        <end position="84"/>
    </location>
</feature>
<feature type="transmembrane region" description="Helical" evidence="6">
    <location>
        <begin position="195"/>
        <end position="217"/>
    </location>
</feature>
<comment type="caution">
    <text evidence="8">The sequence shown here is derived from an EMBL/GenBank/DDBJ whole genome shotgun (WGS) entry which is preliminary data.</text>
</comment>
<dbReference type="Gene3D" id="1.20.1250.20">
    <property type="entry name" value="MFS general substrate transporter like domains"/>
    <property type="match status" value="1"/>
</dbReference>
<dbReference type="EMBL" id="JACHVB010000064">
    <property type="protein sequence ID" value="MBC2596417.1"/>
    <property type="molecule type" value="Genomic_DNA"/>
</dbReference>
<feature type="domain" description="Major facilitator superfamily (MFS) profile" evidence="7">
    <location>
        <begin position="10"/>
        <end position="430"/>
    </location>
</feature>
<evidence type="ECO:0000256" key="3">
    <source>
        <dbReference type="ARBA" id="ARBA00022692"/>
    </source>
</evidence>
<name>A0A842HLS9_9BACT</name>
<keyword evidence="5 6" id="KW-0472">Membrane</keyword>
<proteinExistence type="predicted"/>
<feature type="transmembrane region" description="Helical" evidence="6">
    <location>
        <begin position="259"/>
        <end position="277"/>
    </location>
</feature>
<feature type="transmembrane region" description="Helical" evidence="6">
    <location>
        <begin position="408"/>
        <end position="425"/>
    </location>
</feature>
<evidence type="ECO:0000313" key="9">
    <source>
        <dbReference type="Proteomes" id="UP000546464"/>
    </source>
</evidence>
<feature type="transmembrane region" description="Helical" evidence="6">
    <location>
        <begin position="378"/>
        <end position="402"/>
    </location>
</feature>
<protein>
    <submittedName>
        <fullName evidence="8">MFS transporter</fullName>
    </submittedName>
</protein>
<evidence type="ECO:0000256" key="6">
    <source>
        <dbReference type="SAM" id="Phobius"/>
    </source>
</evidence>
<feature type="transmembrane region" description="Helical" evidence="6">
    <location>
        <begin position="119"/>
        <end position="141"/>
    </location>
</feature>
<dbReference type="InterPro" id="IPR011701">
    <property type="entry name" value="MFS"/>
</dbReference>
<sequence>MPKAPSNRHALSVVFLVLFIDLMGFSIIFPLYPAMLDHYLGPDGGGWLGETFANERSRFLVTVLFGGILGSLYSILQFAFSPIWGRLSDRIGRRPVLLLTQAATALSYLGWVFSGELWMLLATRVLAGIMSGNIAVATAAVSDVTGRDKRSRGMALVGVAFALGFLLGPAIGGLSAQWNWLAAHPEWAAWGINPFSVPAAFAMILSFANLVFIQWGFKETLSPEDREAARRERSATGSRLRALFHIPVPDIRRACNANFWYTLSFSGMEFMLAFYVVEHFAYSAKDIGMMFLFIGFMLILVQGGFVRRMGPKMGEKRLTLIGVVAMIIAFLLIAAIIRQSSFFVALGFMSIGSGLVFPCLVALVSLHAGSAEQGRYLGLFRSAGSLARAIGPLLAAVAYYFLGSSVTYAAGAAVLILPLMLLAKLRQPQRED</sequence>
<feature type="transmembrane region" description="Helical" evidence="6">
    <location>
        <begin position="12"/>
        <end position="32"/>
    </location>
</feature>
<evidence type="ECO:0000256" key="4">
    <source>
        <dbReference type="ARBA" id="ARBA00022989"/>
    </source>
</evidence>
<feature type="transmembrane region" description="Helical" evidence="6">
    <location>
        <begin position="318"/>
        <end position="337"/>
    </location>
</feature>
<dbReference type="InterPro" id="IPR020846">
    <property type="entry name" value="MFS_dom"/>
</dbReference>
<evidence type="ECO:0000313" key="8">
    <source>
        <dbReference type="EMBL" id="MBC2596417.1"/>
    </source>
</evidence>
<accession>A0A842HLS9</accession>
<keyword evidence="4 6" id="KW-1133">Transmembrane helix</keyword>
<dbReference type="Proteomes" id="UP000546464">
    <property type="component" value="Unassembled WGS sequence"/>
</dbReference>